<dbReference type="FunFam" id="1.25.40.10:FF:000184">
    <property type="entry name" value="Pentatricopeptide repeat-containing protein, chloroplastic"/>
    <property type="match status" value="1"/>
</dbReference>
<dbReference type="InterPro" id="IPR046960">
    <property type="entry name" value="PPR_At4g14850-like_plant"/>
</dbReference>
<sequence>MGRHLEILLLYLKHSTHNITQLAQILAHTITTGLVHTTLTWNCLVRAYSKSPTPITAILIYNHFIKTTCISPDNHTYPALLKACSRLLSLPKGKEIHAHVTKIALDSDIYVQNSLIHFYGSTARVNDARRLFDTMPQRDLVSWNSVLATSIASPGLWVEALMLFKEMVFDNVGADDITMIILLSVCTQVEGIEYGRTIHGYVIKLGIRCTLNLENALLGMYAKGGDMGMALGLFFEMGERRDVVSYTILINGYVELGLVDPAREFFDQIVFKDLVTWNSMIHGYVKAKHPKEALELFKEMEIKMVKPDETTIVSVLAACANLSDLRYGRLVHRFILQRNIRLDVFLGTALIDMYCKCGSLEDAMAIFYGMDYRDVFAWTALITGFANYGQGNEALSLFKQMEKQGMVPNEATFVSVLMACSRSGMVKAGLYLFKRMVGFYKIKPKIEHFGCLADLLSRAGLLYEADDFIRTMPAEERLVAYKTLLSACINHFDFDLGKTVAKELMKLGPQSHRVYILLSNFYALAGQWAEVVEIRKLMKVFDMRKEVGISSIEQQS</sequence>
<evidence type="ECO:0000313" key="3">
    <source>
        <dbReference type="EMBL" id="KAF8408731.1"/>
    </source>
</evidence>
<reference evidence="3 4" key="1">
    <citation type="submission" date="2020-04" db="EMBL/GenBank/DDBJ databases">
        <title>Plant Genome Project.</title>
        <authorList>
            <person name="Zhang R.-G."/>
        </authorList>
    </citation>
    <scope>NUCLEOTIDE SEQUENCE [LARGE SCALE GENOMIC DNA]</scope>
    <source>
        <strain evidence="3">YNK0</strain>
        <tissue evidence="3">Leaf</tissue>
    </source>
</reference>
<protein>
    <recommendedName>
        <fullName evidence="5">Pentatricopeptide repeat-containing protein</fullName>
    </recommendedName>
</protein>
<dbReference type="Pfam" id="PF12854">
    <property type="entry name" value="PPR_1"/>
    <property type="match status" value="1"/>
</dbReference>
<dbReference type="InterPro" id="IPR002885">
    <property type="entry name" value="PPR_rpt"/>
</dbReference>
<dbReference type="Gene3D" id="1.25.40.10">
    <property type="entry name" value="Tetratricopeptide repeat domain"/>
    <property type="match status" value="4"/>
</dbReference>
<dbReference type="EMBL" id="JABCRI010000003">
    <property type="protein sequence ID" value="KAF8408731.1"/>
    <property type="molecule type" value="Genomic_DNA"/>
</dbReference>
<feature type="repeat" description="PPR" evidence="2">
    <location>
        <begin position="374"/>
        <end position="408"/>
    </location>
</feature>
<dbReference type="InterPro" id="IPR046848">
    <property type="entry name" value="E_motif"/>
</dbReference>
<accession>A0A834ZKI3</accession>
<dbReference type="PANTHER" id="PTHR47926">
    <property type="entry name" value="PENTATRICOPEPTIDE REPEAT-CONTAINING PROTEIN"/>
    <property type="match status" value="1"/>
</dbReference>
<name>A0A834ZKI3_TETSI</name>
<dbReference type="Pfam" id="PF20431">
    <property type="entry name" value="E_motif"/>
    <property type="match status" value="1"/>
</dbReference>
<dbReference type="PROSITE" id="PS51375">
    <property type="entry name" value="PPR"/>
    <property type="match status" value="4"/>
</dbReference>
<feature type="repeat" description="PPR" evidence="2">
    <location>
        <begin position="242"/>
        <end position="272"/>
    </location>
</feature>
<dbReference type="OrthoDB" id="185373at2759"/>
<dbReference type="Proteomes" id="UP000655225">
    <property type="component" value="Unassembled WGS sequence"/>
</dbReference>
<evidence type="ECO:0000256" key="1">
    <source>
        <dbReference type="ARBA" id="ARBA00022737"/>
    </source>
</evidence>
<dbReference type="Pfam" id="PF01535">
    <property type="entry name" value="PPR"/>
    <property type="match status" value="1"/>
</dbReference>
<evidence type="ECO:0000256" key="2">
    <source>
        <dbReference type="PROSITE-ProRule" id="PRU00708"/>
    </source>
</evidence>
<evidence type="ECO:0008006" key="5">
    <source>
        <dbReference type="Google" id="ProtNLM"/>
    </source>
</evidence>
<dbReference type="PANTHER" id="PTHR47926:SF358">
    <property type="entry name" value="PENTATRICOPEPTIDE REPEAT-CONTAINING PROTEIN-RELATED"/>
    <property type="match status" value="1"/>
</dbReference>
<comment type="caution">
    <text evidence="3">The sequence shown here is derived from an EMBL/GenBank/DDBJ whole genome shotgun (WGS) entry which is preliminary data.</text>
</comment>
<keyword evidence="1" id="KW-0677">Repeat</keyword>
<feature type="repeat" description="PPR" evidence="2">
    <location>
        <begin position="273"/>
        <end position="307"/>
    </location>
</feature>
<dbReference type="OMA" id="EMRRIMK"/>
<feature type="repeat" description="PPR" evidence="2">
    <location>
        <begin position="108"/>
        <end position="142"/>
    </location>
</feature>
<dbReference type="GO" id="GO:0003723">
    <property type="term" value="F:RNA binding"/>
    <property type="evidence" value="ECO:0007669"/>
    <property type="project" value="InterPro"/>
</dbReference>
<gene>
    <name evidence="3" type="ORF">HHK36_004799</name>
</gene>
<keyword evidence="4" id="KW-1185">Reference proteome</keyword>
<dbReference type="AlphaFoldDB" id="A0A834ZKI3"/>
<proteinExistence type="predicted"/>
<organism evidence="3 4">
    <name type="scientific">Tetracentron sinense</name>
    <name type="common">Spur-leaf</name>
    <dbReference type="NCBI Taxonomy" id="13715"/>
    <lineage>
        <taxon>Eukaryota</taxon>
        <taxon>Viridiplantae</taxon>
        <taxon>Streptophyta</taxon>
        <taxon>Embryophyta</taxon>
        <taxon>Tracheophyta</taxon>
        <taxon>Spermatophyta</taxon>
        <taxon>Magnoliopsida</taxon>
        <taxon>Trochodendrales</taxon>
        <taxon>Trochodendraceae</taxon>
        <taxon>Tetracentron</taxon>
    </lineage>
</organism>
<dbReference type="Pfam" id="PF13041">
    <property type="entry name" value="PPR_2"/>
    <property type="match status" value="2"/>
</dbReference>
<dbReference type="NCBIfam" id="TIGR00756">
    <property type="entry name" value="PPR"/>
    <property type="match status" value="3"/>
</dbReference>
<dbReference type="FunFam" id="1.25.40.10:FF:000344">
    <property type="entry name" value="Pentatricopeptide repeat-containing protein"/>
    <property type="match status" value="1"/>
</dbReference>
<evidence type="ECO:0000313" key="4">
    <source>
        <dbReference type="Proteomes" id="UP000655225"/>
    </source>
</evidence>
<dbReference type="InterPro" id="IPR011990">
    <property type="entry name" value="TPR-like_helical_dom_sf"/>
</dbReference>
<dbReference type="FunFam" id="1.25.40.10:FF:000348">
    <property type="entry name" value="Pentatricopeptide repeat-containing protein chloroplastic"/>
    <property type="match status" value="1"/>
</dbReference>
<dbReference type="GO" id="GO:0009451">
    <property type="term" value="P:RNA modification"/>
    <property type="evidence" value="ECO:0007669"/>
    <property type="project" value="InterPro"/>
</dbReference>